<organism evidence="5 6">
    <name type="scientific">Trichuris trichiura</name>
    <name type="common">Whipworm</name>
    <name type="synonym">Trichocephalus trichiurus</name>
    <dbReference type="NCBI Taxonomy" id="36087"/>
    <lineage>
        <taxon>Eukaryota</taxon>
        <taxon>Metazoa</taxon>
        <taxon>Ecdysozoa</taxon>
        <taxon>Nematoda</taxon>
        <taxon>Enoplea</taxon>
        <taxon>Dorylaimia</taxon>
        <taxon>Trichinellida</taxon>
        <taxon>Trichuridae</taxon>
        <taxon>Trichuris</taxon>
    </lineage>
</organism>
<dbReference type="GO" id="GO:0005737">
    <property type="term" value="C:cytoplasm"/>
    <property type="evidence" value="ECO:0007669"/>
    <property type="project" value="TreeGrafter"/>
</dbReference>
<evidence type="ECO:0000313" key="5">
    <source>
        <dbReference type="EMBL" id="CDW56601.1"/>
    </source>
</evidence>
<dbReference type="Proteomes" id="UP000030665">
    <property type="component" value="Unassembled WGS sequence"/>
</dbReference>
<comment type="subunit">
    <text evidence="2">Interacts with ODC1 and thereby sterically blocks ODC homodimerization.</text>
</comment>
<dbReference type="InterPro" id="IPR002993">
    <property type="entry name" value="ODC_AZ"/>
</dbReference>
<dbReference type="GO" id="GO:0075523">
    <property type="term" value="P:viral translational frameshifting"/>
    <property type="evidence" value="ECO:0007669"/>
    <property type="project" value="UniProtKB-KW"/>
</dbReference>
<dbReference type="GO" id="GO:0008073">
    <property type="term" value="F:ornithine decarboxylase inhibitor activity"/>
    <property type="evidence" value="ECO:0007669"/>
    <property type="project" value="InterPro"/>
</dbReference>
<dbReference type="PANTHER" id="PTHR10279:SF10">
    <property type="entry name" value="ORNITHINE DECARBOXYLASE ANTIZYME"/>
    <property type="match status" value="1"/>
</dbReference>
<accession>A0A077Z8R7</accession>
<dbReference type="PANTHER" id="PTHR10279">
    <property type="entry name" value="ORNITHINE DECARBOXYLASE ANTIZYME"/>
    <property type="match status" value="1"/>
</dbReference>
<comment type="similarity">
    <text evidence="1">Belongs to the ODC antizyme family.</text>
</comment>
<evidence type="ECO:0000313" key="6">
    <source>
        <dbReference type="Proteomes" id="UP000030665"/>
    </source>
</evidence>
<proteinExistence type="inferred from homology"/>
<gene>
    <name evidence="5" type="ORF">TTRE_0000488101</name>
</gene>
<keyword evidence="4" id="KW-0688">Ribosomal frameshifting</keyword>
<dbReference type="GO" id="GO:0005634">
    <property type="term" value="C:nucleus"/>
    <property type="evidence" value="ECO:0007669"/>
    <property type="project" value="TreeGrafter"/>
</dbReference>
<reference evidence="5" key="2">
    <citation type="submission" date="2014-03" db="EMBL/GenBank/DDBJ databases">
        <title>The whipworm genome and dual-species transcriptomics of an intimate host-pathogen interaction.</title>
        <authorList>
            <person name="Foth B.J."/>
            <person name="Tsai I.J."/>
            <person name="Reid A.J."/>
            <person name="Bancroft A.J."/>
            <person name="Nichol S."/>
            <person name="Tracey A."/>
            <person name="Holroyd N."/>
            <person name="Cotton J.A."/>
            <person name="Stanley E.J."/>
            <person name="Zarowiecki M."/>
            <person name="Liu J.Z."/>
            <person name="Huckvale T."/>
            <person name="Cooper P.J."/>
            <person name="Grencis R.K."/>
            <person name="Berriman M."/>
        </authorList>
    </citation>
    <scope>NUCLEOTIDE SEQUENCE [LARGE SCALE GENOMIC DNA]</scope>
</reference>
<dbReference type="SUPFAM" id="SSF55729">
    <property type="entry name" value="Acyl-CoA N-acyltransferases (Nat)"/>
    <property type="match status" value="1"/>
</dbReference>
<evidence type="ECO:0000256" key="4">
    <source>
        <dbReference type="ARBA" id="ARBA00022758"/>
    </source>
</evidence>
<keyword evidence="6" id="KW-1185">Reference proteome</keyword>
<dbReference type="EMBL" id="HG806058">
    <property type="protein sequence ID" value="CDW56601.1"/>
    <property type="molecule type" value="Genomic_DNA"/>
</dbReference>
<protein>
    <recommendedName>
        <fullName evidence="3">Ornithine decarboxylase antizyme</fullName>
    </recommendedName>
</protein>
<dbReference type="InterPro" id="IPR038581">
    <property type="entry name" value="ODC_AZ_sf"/>
</dbReference>
<evidence type="ECO:0000256" key="3">
    <source>
        <dbReference type="ARBA" id="ARBA00017712"/>
    </source>
</evidence>
<evidence type="ECO:0000256" key="1">
    <source>
        <dbReference type="ARBA" id="ARBA00008796"/>
    </source>
</evidence>
<reference evidence="5" key="1">
    <citation type="submission" date="2014-01" db="EMBL/GenBank/DDBJ databases">
        <authorList>
            <person name="Aslett M."/>
        </authorList>
    </citation>
    <scope>NUCLEOTIDE SEQUENCE</scope>
</reference>
<evidence type="ECO:0000256" key="2">
    <source>
        <dbReference type="ARBA" id="ARBA00011836"/>
    </source>
</evidence>
<dbReference type="AlphaFoldDB" id="A0A077Z8R7"/>
<dbReference type="GO" id="GO:0045732">
    <property type="term" value="P:positive regulation of protein catabolic process"/>
    <property type="evidence" value="ECO:0007669"/>
    <property type="project" value="TreeGrafter"/>
</dbReference>
<dbReference type="Gene3D" id="3.40.630.60">
    <property type="match status" value="1"/>
</dbReference>
<dbReference type="OrthoDB" id="5959761at2759"/>
<name>A0A077Z8R7_TRITR</name>
<dbReference type="Pfam" id="PF02100">
    <property type="entry name" value="ODC_AZ"/>
    <property type="match status" value="1"/>
</dbReference>
<dbReference type="InterPro" id="IPR016181">
    <property type="entry name" value="Acyl_CoA_acyltransferase"/>
</dbReference>
<dbReference type="STRING" id="36087.A0A077Z8R7"/>
<sequence>MSCRNRLSSACATVRSYPLRRASLQARLHPTAFVTVSVWAPNQSGVPDVPHAAIRLITTECAEGSGVGFKKEPPVLLSETGILNSINSDLKVCGKVSIRFLFYVADSVVNQWEATLYPTCIILCAPPKIAINGTKSSFVAMIEFIQEKLNCTNIYLEVQKDQQNFTTLVRTFFYFGFAIVPPGTTTFQASPRAVLMRFVDL</sequence>